<sequence>MTTQAFLDETWGEVSTGGGADALDNALPQSGPGFYCKSTGRQYGRRETLRAVTAIAAEWQRRHPSGPRMGITDISLRGGGPMSPHKSHQRGTDVDIRPVRNDGKEEPVNYTMPVYSRQLTQELVDLIRGNPVLQVSRVFFNDPQVKGVSPLSGHHDHMHVSFTTTPATGGSFPAAGGSYVPSAPSMQAPPMQPAPMQAAPGGGAQNVRLGTIHATRPDGTRFTYQFTSDDLVWTARFIVGEAGGRDNADNRAVIWAMINLYGLIRHRQYPTFHGFLRAYSTPLQASLKNWGAARRHMHKPEFVKTGATYPPPAPPGIPVGQLRQFLKLQSTAWAALPQPARNLATTALTGAIPNPIGNATQFASTAVYFRDRHGRLPTDAQWTKFTQDYARGQRWQWIGQRAGLNQRNNAFFIEDRFSKLPAGAVRVQRP</sequence>
<dbReference type="GO" id="GO:0008237">
    <property type="term" value="F:metallopeptidase activity"/>
    <property type="evidence" value="ECO:0007669"/>
    <property type="project" value="UniProtKB-KW"/>
</dbReference>
<dbReference type="InterPro" id="IPR005073">
    <property type="entry name" value="Peptidase_M74"/>
</dbReference>
<protein>
    <recommendedName>
        <fullName evidence="11">Penicillin-insensitive murein endopeptidase</fullName>
    </recommendedName>
</protein>
<keyword evidence="1" id="KW-0645">Protease</keyword>
<keyword evidence="3" id="KW-0732">Signal</keyword>
<evidence type="ECO:0000256" key="8">
    <source>
        <dbReference type="SAM" id="MobiDB-lite"/>
    </source>
</evidence>
<accession>A0A4R0JLJ9</accession>
<dbReference type="Pfam" id="PF03411">
    <property type="entry name" value="Peptidase_M74"/>
    <property type="match status" value="1"/>
</dbReference>
<evidence type="ECO:0000256" key="3">
    <source>
        <dbReference type="ARBA" id="ARBA00022729"/>
    </source>
</evidence>
<evidence type="ECO:0000313" key="9">
    <source>
        <dbReference type="EMBL" id="TCC47529.1"/>
    </source>
</evidence>
<gene>
    <name evidence="9" type="ORF">E0H75_22400</name>
</gene>
<keyword evidence="10" id="KW-1185">Reference proteome</keyword>
<dbReference type="InterPro" id="IPR009045">
    <property type="entry name" value="Zn_M74/Hedgehog-like"/>
</dbReference>
<feature type="region of interest" description="Disordered" evidence="8">
    <location>
        <begin position="79"/>
        <end position="107"/>
    </location>
</feature>
<keyword evidence="4" id="KW-0574">Periplasm</keyword>
<evidence type="ECO:0000313" key="10">
    <source>
        <dbReference type="Proteomes" id="UP000293342"/>
    </source>
</evidence>
<dbReference type="EMBL" id="SJKD01000005">
    <property type="protein sequence ID" value="TCC47529.1"/>
    <property type="molecule type" value="Genomic_DNA"/>
</dbReference>
<keyword evidence="7" id="KW-0482">Metalloprotease</keyword>
<dbReference type="GO" id="GO:0030288">
    <property type="term" value="C:outer membrane-bounded periplasmic space"/>
    <property type="evidence" value="ECO:0007669"/>
    <property type="project" value="InterPro"/>
</dbReference>
<keyword evidence="5" id="KW-0378">Hydrolase</keyword>
<evidence type="ECO:0000256" key="5">
    <source>
        <dbReference type="ARBA" id="ARBA00022801"/>
    </source>
</evidence>
<reference evidence="9 10" key="1">
    <citation type="submission" date="2019-02" db="EMBL/GenBank/DDBJ databases">
        <title>Kribbella capetownensis sp. nov. and Kribbella speibonae sp. nov., isolated from soil.</title>
        <authorList>
            <person name="Curtis S.M."/>
            <person name="Norton I."/>
            <person name="Everest G.J."/>
            <person name="Meyers P.R."/>
        </authorList>
    </citation>
    <scope>NUCLEOTIDE SEQUENCE [LARGE SCALE GENOMIC DNA]</scope>
    <source>
        <strain evidence="9 10">YM53</strain>
    </source>
</reference>
<dbReference type="AlphaFoldDB" id="A0A4R0JLJ9"/>
<comment type="caution">
    <text evidence="9">The sequence shown here is derived from an EMBL/GenBank/DDBJ whole genome shotgun (WGS) entry which is preliminary data.</text>
</comment>
<dbReference type="GO" id="GO:0004252">
    <property type="term" value="F:serine-type endopeptidase activity"/>
    <property type="evidence" value="ECO:0007669"/>
    <property type="project" value="InterPro"/>
</dbReference>
<dbReference type="GO" id="GO:0006508">
    <property type="term" value="P:proteolysis"/>
    <property type="evidence" value="ECO:0007669"/>
    <property type="project" value="UniProtKB-KW"/>
</dbReference>
<keyword evidence="6" id="KW-0862">Zinc</keyword>
<evidence type="ECO:0000256" key="1">
    <source>
        <dbReference type="ARBA" id="ARBA00022670"/>
    </source>
</evidence>
<dbReference type="Gene3D" id="3.30.1380.10">
    <property type="match status" value="1"/>
</dbReference>
<proteinExistence type="predicted"/>
<dbReference type="GO" id="GO:0046872">
    <property type="term" value="F:metal ion binding"/>
    <property type="evidence" value="ECO:0007669"/>
    <property type="project" value="UniProtKB-KW"/>
</dbReference>
<evidence type="ECO:0000256" key="6">
    <source>
        <dbReference type="ARBA" id="ARBA00022833"/>
    </source>
</evidence>
<dbReference type="RefSeq" id="WP_131515599.1">
    <property type="nucleotide sequence ID" value="NZ_SJKD01000005.1"/>
</dbReference>
<feature type="compositionally biased region" description="Basic and acidic residues" evidence="8">
    <location>
        <begin position="90"/>
        <end position="107"/>
    </location>
</feature>
<dbReference type="Proteomes" id="UP000293342">
    <property type="component" value="Unassembled WGS sequence"/>
</dbReference>
<name>A0A4R0JLJ9_9ACTN</name>
<evidence type="ECO:0000256" key="7">
    <source>
        <dbReference type="ARBA" id="ARBA00023049"/>
    </source>
</evidence>
<organism evidence="9 10">
    <name type="scientific">Kribbella capetownensis</name>
    <dbReference type="NCBI Taxonomy" id="1572659"/>
    <lineage>
        <taxon>Bacteria</taxon>
        <taxon>Bacillati</taxon>
        <taxon>Actinomycetota</taxon>
        <taxon>Actinomycetes</taxon>
        <taxon>Propionibacteriales</taxon>
        <taxon>Kribbellaceae</taxon>
        <taxon>Kribbella</taxon>
    </lineage>
</organism>
<dbReference type="SUPFAM" id="SSF55166">
    <property type="entry name" value="Hedgehog/DD-peptidase"/>
    <property type="match status" value="1"/>
</dbReference>
<dbReference type="OrthoDB" id="9815541at2"/>
<keyword evidence="2" id="KW-0479">Metal-binding</keyword>
<evidence type="ECO:0000256" key="4">
    <source>
        <dbReference type="ARBA" id="ARBA00022764"/>
    </source>
</evidence>
<evidence type="ECO:0008006" key="11">
    <source>
        <dbReference type="Google" id="ProtNLM"/>
    </source>
</evidence>
<evidence type="ECO:0000256" key="2">
    <source>
        <dbReference type="ARBA" id="ARBA00022723"/>
    </source>
</evidence>